<dbReference type="Pfam" id="PF00107">
    <property type="entry name" value="ADH_zinc_N"/>
    <property type="match status" value="1"/>
</dbReference>
<dbReference type="Gene3D" id="3.90.180.10">
    <property type="entry name" value="Medium-chain alcohol dehydrogenases, catalytic domain"/>
    <property type="match status" value="1"/>
</dbReference>
<evidence type="ECO:0000313" key="11">
    <source>
        <dbReference type="Proteomes" id="UP000014071"/>
    </source>
</evidence>
<feature type="domain" description="Alcohol dehydrogenase-like N-terminal" evidence="8">
    <location>
        <begin position="44"/>
        <end position="167"/>
    </location>
</feature>
<dbReference type="GO" id="GO:0005737">
    <property type="term" value="C:cytoplasm"/>
    <property type="evidence" value="ECO:0007669"/>
    <property type="project" value="TreeGrafter"/>
</dbReference>
<evidence type="ECO:0000256" key="4">
    <source>
        <dbReference type="ARBA" id="ARBA00022833"/>
    </source>
</evidence>
<feature type="region of interest" description="Disordered" evidence="6">
    <location>
        <begin position="612"/>
        <end position="631"/>
    </location>
</feature>
<evidence type="ECO:0000256" key="1">
    <source>
        <dbReference type="ARBA" id="ARBA00001947"/>
    </source>
</evidence>
<dbReference type="PANTHER" id="PTHR42940">
    <property type="entry name" value="ALCOHOL DEHYDROGENASE 1-RELATED"/>
    <property type="match status" value="1"/>
</dbReference>
<dbReference type="GeneID" id="24106290"/>
<keyword evidence="4" id="KW-0862">Zinc</keyword>
<dbReference type="AlphaFoldDB" id="R9NXR0"/>
<dbReference type="SUPFAM" id="SSF50129">
    <property type="entry name" value="GroES-like"/>
    <property type="match status" value="1"/>
</dbReference>
<dbReference type="OrthoDB" id="1879366at2759"/>
<name>R9NXR0_PSEHS</name>
<evidence type="ECO:0000259" key="9">
    <source>
        <dbReference type="Pfam" id="PF14040"/>
    </source>
</evidence>
<reference evidence="11" key="1">
    <citation type="journal article" date="2013" name="Genome Announc.">
        <title>Draft genome sequence of the basidiomycetous yeast-like fungus Pseudozyma hubeiensis SY62, which produces an abundant amount of the biosurfactant mannosylerythritol lipids.</title>
        <authorList>
            <person name="Konishi M."/>
            <person name="Hatada Y."/>
            <person name="Horiuchi J."/>
        </authorList>
    </citation>
    <scope>NUCLEOTIDE SEQUENCE [LARGE SCALE GENOMIC DNA]</scope>
    <source>
        <strain evidence="11">SY62</strain>
    </source>
</reference>
<dbReference type="InterPro" id="IPR013154">
    <property type="entry name" value="ADH-like_N"/>
</dbReference>
<feature type="domain" description="Deoxyribonuclease NucA/NucB" evidence="9">
    <location>
        <begin position="514"/>
        <end position="567"/>
    </location>
</feature>
<proteinExistence type="inferred from homology"/>
<dbReference type="Pfam" id="PF08240">
    <property type="entry name" value="ADH_N"/>
    <property type="match status" value="1"/>
</dbReference>
<dbReference type="STRING" id="1305764.R9NXR0"/>
<evidence type="ECO:0000256" key="5">
    <source>
        <dbReference type="ARBA" id="ARBA00023002"/>
    </source>
</evidence>
<evidence type="ECO:0000256" key="3">
    <source>
        <dbReference type="ARBA" id="ARBA00022723"/>
    </source>
</evidence>
<sequence length="631" mass="67942">MSFSASSSTIASDVPKTMRALLIEEFNADPPYVLRNDLPVPSPGPNDVLIRIATAGYCHTEMMVARGEFASKSRKPLPLIPSHEPTGIIVGLGSTASSTTPAGASSPLQLGDRVGTITFYDPCGTCPECKRGTPKYCTEQDMLGVTANGGFAEYMLADYRSCIPLPDALDFDSAAPLFCAGATIYTAIAQCRLEKGSTLAIVGAGALGHLGVQFAKCLGLKVWLFDARDAPLDMCKSLPYPPDLSINSGDINGHDQQAVDTFVREKLAGERADATIMCTDVIPAYEFGLAITKNHGLFMVVGQPNDPIPIHYNHFIFRDITVKGSLLGDPKTTREMCELVAKHKIEPRRKRVALTDVPVLFQVEHRRRRQKRIKRPSLQNLSEYIEVHHLANHPHRTPCRSTANMFGRTSLLTALALLSLTASSALAATLTWDCTRVPNICSNDCYAIQCASKPTTLHRDSANASTNRAETACKSPNRCSGNPSDSNSCGTFFLPPSLLILSCCVTNVTCLLSGGVCVDEYPYASSQEGGAGSVTRCVPSTENSRQGGTLSSFYTNNGIEDGDAYNVAFASTSGLQYCSGSCTNTGNQLIKRYPVLGPQYVPRSFVTDEGHELTSKYSQRSKKVGSVGEDD</sequence>
<evidence type="ECO:0000256" key="6">
    <source>
        <dbReference type="SAM" id="MobiDB-lite"/>
    </source>
</evidence>
<evidence type="ECO:0000256" key="2">
    <source>
        <dbReference type="ARBA" id="ARBA00008072"/>
    </source>
</evidence>
<dbReference type="SUPFAM" id="SSF51735">
    <property type="entry name" value="NAD(P)-binding Rossmann-fold domains"/>
    <property type="match status" value="1"/>
</dbReference>
<accession>R9NXR0</accession>
<dbReference type="Gene3D" id="3.40.50.720">
    <property type="entry name" value="NAD(P)-binding Rossmann-like Domain"/>
    <property type="match status" value="1"/>
</dbReference>
<gene>
    <name evidence="10" type="ORF">PHSY_000989</name>
</gene>
<dbReference type="EMBL" id="DF238776">
    <property type="protein sequence ID" value="GAC93424.1"/>
    <property type="molecule type" value="Genomic_DNA"/>
</dbReference>
<evidence type="ECO:0000313" key="10">
    <source>
        <dbReference type="EMBL" id="GAC93424.1"/>
    </source>
</evidence>
<keyword evidence="3" id="KW-0479">Metal-binding</keyword>
<protein>
    <submittedName>
        <fullName evidence="10">Alcohol dehydrogenase</fullName>
    </submittedName>
</protein>
<keyword evidence="5" id="KW-0560">Oxidoreductase</keyword>
<comment type="similarity">
    <text evidence="2">Belongs to the zinc-containing alcohol dehydrogenase family.</text>
</comment>
<dbReference type="GO" id="GO:0046872">
    <property type="term" value="F:metal ion binding"/>
    <property type="evidence" value="ECO:0007669"/>
    <property type="project" value="UniProtKB-KW"/>
</dbReference>
<dbReference type="RefSeq" id="XP_012187011.1">
    <property type="nucleotide sequence ID" value="XM_012331621.1"/>
</dbReference>
<dbReference type="CDD" id="cd08297">
    <property type="entry name" value="CAD3"/>
    <property type="match status" value="1"/>
</dbReference>
<dbReference type="Proteomes" id="UP000014071">
    <property type="component" value="Unassembled WGS sequence"/>
</dbReference>
<dbReference type="PANTHER" id="PTHR42940:SF8">
    <property type="entry name" value="VACUOLAR PROTEIN SORTING-ASSOCIATED PROTEIN 11"/>
    <property type="match status" value="1"/>
</dbReference>
<dbReference type="InterPro" id="IPR036291">
    <property type="entry name" value="NAD(P)-bd_dom_sf"/>
</dbReference>
<dbReference type="GO" id="GO:0004022">
    <property type="term" value="F:alcohol dehydrogenase (NAD+) activity"/>
    <property type="evidence" value="ECO:0007669"/>
    <property type="project" value="TreeGrafter"/>
</dbReference>
<dbReference type="Pfam" id="PF14040">
    <property type="entry name" value="DNase_NucA_NucB"/>
    <property type="match status" value="1"/>
</dbReference>
<evidence type="ECO:0000259" key="8">
    <source>
        <dbReference type="Pfam" id="PF08240"/>
    </source>
</evidence>
<dbReference type="PROSITE" id="PS00065">
    <property type="entry name" value="D_2_HYDROXYACID_DH_1"/>
    <property type="match status" value="1"/>
</dbReference>
<dbReference type="InterPro" id="IPR013149">
    <property type="entry name" value="ADH-like_C"/>
</dbReference>
<dbReference type="eggNOG" id="KOG0023">
    <property type="taxonomic scope" value="Eukaryota"/>
</dbReference>
<keyword evidence="11" id="KW-1185">Reference proteome</keyword>
<dbReference type="InterPro" id="IPR011032">
    <property type="entry name" value="GroES-like_sf"/>
</dbReference>
<feature type="domain" description="Alcohol dehydrogenase-like C-terminal" evidence="7">
    <location>
        <begin position="206"/>
        <end position="341"/>
    </location>
</feature>
<dbReference type="InterPro" id="IPR029752">
    <property type="entry name" value="D-isomer_DH_CS1"/>
</dbReference>
<organism evidence="10 11">
    <name type="scientific">Pseudozyma hubeiensis (strain SY62)</name>
    <name type="common">Yeast</name>
    <dbReference type="NCBI Taxonomy" id="1305764"/>
    <lineage>
        <taxon>Eukaryota</taxon>
        <taxon>Fungi</taxon>
        <taxon>Dikarya</taxon>
        <taxon>Basidiomycota</taxon>
        <taxon>Ustilaginomycotina</taxon>
        <taxon>Ustilaginomycetes</taxon>
        <taxon>Ustilaginales</taxon>
        <taxon>Ustilaginaceae</taxon>
        <taxon>Pseudozyma</taxon>
    </lineage>
</organism>
<dbReference type="HOGENOM" id="CLU_433544_0_0_1"/>
<comment type="cofactor">
    <cofactor evidence="1">
        <name>Zn(2+)</name>
        <dbReference type="ChEBI" id="CHEBI:29105"/>
    </cofactor>
</comment>
<evidence type="ECO:0000259" key="7">
    <source>
        <dbReference type="Pfam" id="PF00107"/>
    </source>
</evidence>
<dbReference type="InterPro" id="IPR029476">
    <property type="entry name" value="DNase_NucA_NucB"/>
</dbReference>